<dbReference type="GO" id="GO:0008289">
    <property type="term" value="F:lipid binding"/>
    <property type="evidence" value="ECO:0007669"/>
    <property type="project" value="InterPro"/>
</dbReference>
<proteinExistence type="inferred from homology"/>
<dbReference type="GO" id="GO:0000981">
    <property type="term" value="F:DNA-binding transcription factor activity, RNA polymerase II-specific"/>
    <property type="evidence" value="ECO:0007669"/>
    <property type="project" value="InterPro"/>
</dbReference>
<keyword evidence="5 9" id="KW-0238">DNA-binding</keyword>
<keyword evidence="4" id="KW-0175">Coiled coil</keyword>
<dbReference type="InterPro" id="IPR001356">
    <property type="entry name" value="HD"/>
</dbReference>
<dbReference type="InterPro" id="IPR017970">
    <property type="entry name" value="Homeobox_CS"/>
</dbReference>
<dbReference type="InterPro" id="IPR002913">
    <property type="entry name" value="START_lipid-bd_dom"/>
</dbReference>
<dbReference type="InterPro" id="IPR057993">
    <property type="entry name" value="HD-Zip_IV_C"/>
</dbReference>
<gene>
    <name evidence="15" type="primary">LOC109724932</name>
</gene>
<dbReference type="Gene3D" id="1.10.10.60">
    <property type="entry name" value="Homeodomain-like"/>
    <property type="match status" value="1"/>
</dbReference>
<keyword evidence="8 9" id="KW-0539">Nucleus</keyword>
<dbReference type="CDD" id="cd00086">
    <property type="entry name" value="homeodomain"/>
    <property type="match status" value="1"/>
</dbReference>
<feature type="compositionally biased region" description="Basic residues" evidence="11">
    <location>
        <begin position="14"/>
        <end position="24"/>
    </location>
</feature>
<dbReference type="PROSITE" id="PS50848">
    <property type="entry name" value="START"/>
    <property type="match status" value="1"/>
</dbReference>
<evidence type="ECO:0000256" key="3">
    <source>
        <dbReference type="ARBA" id="ARBA00023015"/>
    </source>
</evidence>
<dbReference type="Pfam" id="PF00046">
    <property type="entry name" value="Homeodomain"/>
    <property type="match status" value="1"/>
</dbReference>
<evidence type="ECO:0000256" key="8">
    <source>
        <dbReference type="ARBA" id="ARBA00023242"/>
    </source>
</evidence>
<sequence>MDFGEEPEGSDGQRKKKRYHRHTPRQIQQLEAMFKECPHPDEKQRMHLSRELGLEPRQIKFWFQNRRTQMKAQHERADNCALRAENDKIRCENIAIREALRNVVCPTCGGPPVADDAYFDEQKLRMENARLKEELDRVSSLTSKYLGRPITQLPPVQPVPISSLDLSVGGFAAPSLGPSLDLDLLTGASASMSLPFPTAVSEMEKPLMAEMAAGAMEELIRLVQTDEPLWIKHGSDGREVLGIETYDRIFPKPGNQFRGPDIRVEASRDSGLVFMNSVALVDMFMDSSKWFEFFPTIISKTRTVEVLATGMAGRSGSLLLMYEELHVLSPVVPTREFCFLRYCQQIEQGLWAIADVSVDLSRESNQFNAPSRSRRLPSGCLIQEMPNGYSKVTWIEHMEIEEKAPIHLLFRDLVGSGAAFGAHRWLTTLQRTCERFACLMAAGASPRDIGGVIPSPEGKRSMMKLSQRMVNNFCASLSASHMHRWTTLSGLNDVGVRVTVHRSSDPGQPNGVVLSAATSLWLPVSCERVFSFFRDETMRTQWDVLSSGNSVQEVARITSGSHPGNCISLLRGLNSSQNSMLILQESCTDASGSLVIYAPIDIPAVNVVMSGEDPSNVALLPSGFTILPDGRPGGGGGASTSSNPMGASLGSLITVAFQILVSSLPSSKLNVESVATVNNLISTTVQQIKAALNCPNG</sequence>
<dbReference type="Pfam" id="PF25797">
    <property type="entry name" value="PDF2_C"/>
    <property type="match status" value="1"/>
</dbReference>
<evidence type="ECO:0000256" key="5">
    <source>
        <dbReference type="ARBA" id="ARBA00023125"/>
    </source>
</evidence>
<accession>A0A6P5GVE4</accession>
<comment type="similarity">
    <text evidence="2">Belongs to the HD-ZIP homeobox family. Class IV subfamily.</text>
</comment>
<evidence type="ECO:0000256" key="10">
    <source>
        <dbReference type="RuleBase" id="RU000682"/>
    </source>
</evidence>
<dbReference type="RefSeq" id="XP_020109515.1">
    <property type="nucleotide sequence ID" value="XM_020253926.1"/>
</dbReference>
<dbReference type="InterPro" id="IPR042160">
    <property type="entry name" value="HD-Zip_IV"/>
</dbReference>
<evidence type="ECO:0000259" key="12">
    <source>
        <dbReference type="PROSITE" id="PS50071"/>
    </source>
</evidence>
<dbReference type="PANTHER" id="PTHR45654">
    <property type="entry name" value="HOMEOBOX-LEUCINE ZIPPER PROTEIN MERISTEM L1"/>
    <property type="match status" value="1"/>
</dbReference>
<dbReference type="PROSITE" id="PS50071">
    <property type="entry name" value="HOMEOBOX_2"/>
    <property type="match status" value="1"/>
</dbReference>
<evidence type="ECO:0000313" key="15">
    <source>
        <dbReference type="RefSeq" id="XP_020109515.1"/>
    </source>
</evidence>
<dbReference type="GO" id="GO:0003677">
    <property type="term" value="F:DNA binding"/>
    <property type="evidence" value="ECO:0007669"/>
    <property type="project" value="UniProtKB-UniRule"/>
</dbReference>
<dbReference type="PANTHER" id="PTHR45654:SF1">
    <property type="entry name" value="HOMEOBOX-LEUCINE ZIPPER PROTEIN HDG11"/>
    <property type="match status" value="1"/>
</dbReference>
<dbReference type="Proteomes" id="UP000515123">
    <property type="component" value="Linkage group 2"/>
</dbReference>
<feature type="domain" description="Homeobox" evidence="12">
    <location>
        <begin position="13"/>
        <end position="73"/>
    </location>
</feature>
<dbReference type="CDD" id="cd08875">
    <property type="entry name" value="START_ArGLABRA2_like"/>
    <property type="match status" value="1"/>
</dbReference>
<keyword evidence="3" id="KW-0805">Transcription regulation</keyword>
<dbReference type="GO" id="GO:0030154">
    <property type="term" value="P:cell differentiation"/>
    <property type="evidence" value="ECO:0007669"/>
    <property type="project" value="UniProtKB-ARBA"/>
</dbReference>
<dbReference type="AlphaFoldDB" id="A0A6P5GVE4"/>
<dbReference type="Pfam" id="PF01852">
    <property type="entry name" value="START"/>
    <property type="match status" value="1"/>
</dbReference>
<evidence type="ECO:0000256" key="4">
    <source>
        <dbReference type="ARBA" id="ARBA00023054"/>
    </source>
</evidence>
<dbReference type="GO" id="GO:0005634">
    <property type="term" value="C:nucleus"/>
    <property type="evidence" value="ECO:0007669"/>
    <property type="project" value="UniProtKB-SubCell"/>
</dbReference>
<organism evidence="14 15">
    <name type="scientific">Ananas comosus</name>
    <name type="common">Pineapple</name>
    <name type="synonym">Ananas ananas</name>
    <dbReference type="NCBI Taxonomy" id="4615"/>
    <lineage>
        <taxon>Eukaryota</taxon>
        <taxon>Viridiplantae</taxon>
        <taxon>Streptophyta</taxon>
        <taxon>Embryophyta</taxon>
        <taxon>Tracheophyta</taxon>
        <taxon>Spermatophyta</taxon>
        <taxon>Magnoliopsida</taxon>
        <taxon>Liliopsida</taxon>
        <taxon>Poales</taxon>
        <taxon>Bromeliaceae</taxon>
        <taxon>Bromelioideae</taxon>
        <taxon>Ananas</taxon>
    </lineage>
</organism>
<evidence type="ECO:0000256" key="1">
    <source>
        <dbReference type="ARBA" id="ARBA00004123"/>
    </source>
</evidence>
<name>A0A6P5GVE4_ANACO</name>
<dbReference type="SMART" id="SM00234">
    <property type="entry name" value="START"/>
    <property type="match status" value="1"/>
</dbReference>
<reference evidence="14" key="1">
    <citation type="journal article" date="2015" name="Nat. Genet.">
        <title>The pineapple genome and the evolution of CAM photosynthesis.</title>
        <authorList>
            <person name="Ming R."/>
            <person name="VanBuren R."/>
            <person name="Wai C.M."/>
            <person name="Tang H."/>
            <person name="Schatz M.C."/>
            <person name="Bowers J.E."/>
            <person name="Lyons E."/>
            <person name="Wang M.L."/>
            <person name="Chen J."/>
            <person name="Biggers E."/>
            <person name="Zhang J."/>
            <person name="Huang L."/>
            <person name="Zhang L."/>
            <person name="Miao W."/>
            <person name="Zhang J."/>
            <person name="Ye Z."/>
            <person name="Miao C."/>
            <person name="Lin Z."/>
            <person name="Wang H."/>
            <person name="Zhou H."/>
            <person name="Yim W.C."/>
            <person name="Priest H.D."/>
            <person name="Zheng C."/>
            <person name="Woodhouse M."/>
            <person name="Edger P.P."/>
            <person name="Guyot R."/>
            <person name="Guo H.B."/>
            <person name="Guo H."/>
            <person name="Zheng G."/>
            <person name="Singh R."/>
            <person name="Sharma A."/>
            <person name="Min X."/>
            <person name="Zheng Y."/>
            <person name="Lee H."/>
            <person name="Gurtowski J."/>
            <person name="Sedlazeck F.J."/>
            <person name="Harkess A."/>
            <person name="McKain M.R."/>
            <person name="Liao Z."/>
            <person name="Fang J."/>
            <person name="Liu J."/>
            <person name="Zhang X."/>
            <person name="Zhang Q."/>
            <person name="Hu W."/>
            <person name="Qin Y."/>
            <person name="Wang K."/>
            <person name="Chen L.Y."/>
            <person name="Shirley N."/>
            <person name="Lin Y.R."/>
            <person name="Liu L.Y."/>
            <person name="Hernandez A.G."/>
            <person name="Wright C.L."/>
            <person name="Bulone V."/>
            <person name="Tuskan G.A."/>
            <person name="Heath K."/>
            <person name="Zee F."/>
            <person name="Moore P.H."/>
            <person name="Sunkar R."/>
            <person name="Leebens-Mack J.H."/>
            <person name="Mockler T."/>
            <person name="Bennetzen J.L."/>
            <person name="Freeling M."/>
            <person name="Sankoff D."/>
            <person name="Paterson A.H."/>
            <person name="Zhu X."/>
            <person name="Yang X."/>
            <person name="Smith J.A."/>
            <person name="Cushman J.C."/>
            <person name="Paull R.E."/>
            <person name="Yu Q."/>
        </authorList>
    </citation>
    <scope>NUCLEOTIDE SEQUENCE [LARGE SCALE GENOMIC DNA]</scope>
    <source>
        <strain evidence="14">cv. F153</strain>
    </source>
</reference>
<evidence type="ECO:0000256" key="6">
    <source>
        <dbReference type="ARBA" id="ARBA00023155"/>
    </source>
</evidence>
<evidence type="ECO:0000259" key="13">
    <source>
        <dbReference type="PROSITE" id="PS50848"/>
    </source>
</evidence>
<dbReference type="Gene3D" id="3.30.530.20">
    <property type="match status" value="1"/>
</dbReference>
<dbReference type="SUPFAM" id="SSF46689">
    <property type="entry name" value="Homeodomain-like"/>
    <property type="match status" value="1"/>
</dbReference>
<protein>
    <submittedName>
        <fullName evidence="15">Homeobox-leucine zipper protein ROC8</fullName>
    </submittedName>
</protein>
<evidence type="ECO:0000313" key="14">
    <source>
        <dbReference type="Proteomes" id="UP000515123"/>
    </source>
</evidence>
<dbReference type="SUPFAM" id="SSF55961">
    <property type="entry name" value="Bet v1-like"/>
    <property type="match status" value="2"/>
</dbReference>
<dbReference type="PROSITE" id="PS00027">
    <property type="entry name" value="HOMEOBOX_1"/>
    <property type="match status" value="1"/>
</dbReference>
<evidence type="ECO:0000256" key="9">
    <source>
        <dbReference type="PROSITE-ProRule" id="PRU00108"/>
    </source>
</evidence>
<feature type="domain" description="START" evidence="13">
    <location>
        <begin position="201"/>
        <end position="438"/>
    </location>
</feature>
<dbReference type="OrthoDB" id="6159439at2759"/>
<keyword evidence="14" id="KW-1185">Reference proteome</keyword>
<feature type="region of interest" description="Disordered" evidence="11">
    <location>
        <begin position="1"/>
        <end position="24"/>
    </location>
</feature>
<comment type="subcellular location">
    <subcellularLocation>
        <location evidence="1 9 10">Nucleus</location>
    </subcellularLocation>
</comment>
<dbReference type="InterPro" id="IPR009057">
    <property type="entry name" value="Homeodomain-like_sf"/>
</dbReference>
<keyword evidence="7" id="KW-0804">Transcription</keyword>
<dbReference type="SMART" id="SM00389">
    <property type="entry name" value="HOX"/>
    <property type="match status" value="1"/>
</dbReference>
<evidence type="ECO:0000256" key="2">
    <source>
        <dbReference type="ARBA" id="ARBA00006789"/>
    </source>
</evidence>
<dbReference type="InterPro" id="IPR023393">
    <property type="entry name" value="START-like_dom_sf"/>
</dbReference>
<dbReference type="FunFam" id="1.10.10.60:FF:000229">
    <property type="entry name" value="Homeobox-leucine zipper protein HDG1"/>
    <property type="match status" value="1"/>
</dbReference>
<keyword evidence="6 9" id="KW-0371">Homeobox</keyword>
<evidence type="ECO:0000256" key="11">
    <source>
        <dbReference type="SAM" id="MobiDB-lite"/>
    </source>
</evidence>
<dbReference type="FunFam" id="3.30.530.20:FF:000026">
    <property type="entry name" value="Homeobox-leucine zipper protein GLABRA 2"/>
    <property type="match status" value="1"/>
</dbReference>
<feature type="DNA-binding region" description="Homeobox" evidence="9">
    <location>
        <begin position="15"/>
        <end position="74"/>
    </location>
</feature>
<evidence type="ECO:0000256" key="7">
    <source>
        <dbReference type="ARBA" id="ARBA00023163"/>
    </source>
</evidence>
<reference evidence="15" key="2">
    <citation type="submission" date="2025-08" db="UniProtKB">
        <authorList>
            <consortium name="RefSeq"/>
        </authorList>
    </citation>
    <scope>IDENTIFICATION</scope>
    <source>
        <tissue evidence="15">Leaf</tissue>
    </source>
</reference>
<dbReference type="GeneID" id="109724932"/>